<evidence type="ECO:0000313" key="1">
    <source>
        <dbReference type="EMBL" id="KAK3721827.1"/>
    </source>
</evidence>
<accession>A0ACC3NRV9</accession>
<reference evidence="1" key="1">
    <citation type="submission" date="2023-07" db="EMBL/GenBank/DDBJ databases">
        <title>Black Yeasts Isolated from many extreme environments.</title>
        <authorList>
            <person name="Coleine C."/>
            <person name="Stajich J.E."/>
            <person name="Selbmann L."/>
        </authorList>
    </citation>
    <scope>NUCLEOTIDE SEQUENCE</scope>
    <source>
        <strain evidence="1">CCFEE 5714</strain>
    </source>
</reference>
<organism evidence="1 2">
    <name type="scientific">Vermiconidia calcicola</name>
    <dbReference type="NCBI Taxonomy" id="1690605"/>
    <lineage>
        <taxon>Eukaryota</taxon>
        <taxon>Fungi</taxon>
        <taxon>Dikarya</taxon>
        <taxon>Ascomycota</taxon>
        <taxon>Pezizomycotina</taxon>
        <taxon>Dothideomycetes</taxon>
        <taxon>Dothideomycetidae</taxon>
        <taxon>Mycosphaerellales</taxon>
        <taxon>Extremaceae</taxon>
        <taxon>Vermiconidia</taxon>
    </lineage>
</organism>
<keyword evidence="2" id="KW-1185">Reference proteome</keyword>
<evidence type="ECO:0000313" key="2">
    <source>
        <dbReference type="Proteomes" id="UP001281147"/>
    </source>
</evidence>
<dbReference type="EMBL" id="JAUTXU010000016">
    <property type="protein sequence ID" value="KAK3721827.1"/>
    <property type="molecule type" value="Genomic_DNA"/>
</dbReference>
<proteinExistence type="predicted"/>
<protein>
    <submittedName>
        <fullName evidence="1">Uncharacterized protein</fullName>
    </submittedName>
</protein>
<gene>
    <name evidence="1" type="ORF">LTR37_002993</name>
</gene>
<comment type="caution">
    <text evidence="1">The sequence shown here is derived from an EMBL/GenBank/DDBJ whole genome shotgun (WGS) entry which is preliminary data.</text>
</comment>
<sequence>MAALWKGQHVDHHDQAALHDENEELETELHRAIAKLKHEKTQRKRLEQVLDEVLPQRDTCAARLGEVEQKNEQLGQQLQGCKKAYLAMQQECHDTKKALQQEQAEKQKLRDQVNQFKSLISSSTQLENQVADDVIRAKCNQVFYSIQEFVVKTFRGAKLDITLLEPEALSILQHYAPNAANLPKSFWLKLITCFVSGFMTDCFGPANFFGWSHDRPVGAASALASSICAHHDESRKWLVDTRKLMLANSAQAIRAADGQLAQAMTTEAYHILRAAVHVLWSSTVEEELTRIFIAAFELYRLVHSQHARFVIEVPRVAGNSGITTFNAESMEDIGGTEDEADLAGRALEMAIFPMVYKVGTSQGEQTNAIIVVSKAKVIAQVKSSADSFL</sequence>
<dbReference type="Proteomes" id="UP001281147">
    <property type="component" value="Unassembled WGS sequence"/>
</dbReference>
<name>A0ACC3NRV9_9PEZI</name>